<evidence type="ECO:0000256" key="1">
    <source>
        <dbReference type="SAM" id="SignalP"/>
    </source>
</evidence>
<feature type="signal peptide" evidence="1">
    <location>
        <begin position="1"/>
        <end position="17"/>
    </location>
</feature>
<dbReference type="AlphaFoldDB" id="G0UCT3"/>
<reference evidence="2" key="1">
    <citation type="journal article" date="2012" name="Proc. Natl. Acad. Sci. U.S.A.">
        <title>Antigenic diversity is generated by distinct evolutionary mechanisms in African trypanosome species.</title>
        <authorList>
            <person name="Jackson A.P."/>
            <person name="Berry A."/>
            <person name="Aslett M."/>
            <person name="Allison H.C."/>
            <person name="Burton P."/>
            <person name="Vavrova-Anderson J."/>
            <person name="Brown R."/>
            <person name="Browne H."/>
            <person name="Corton N."/>
            <person name="Hauser H."/>
            <person name="Gamble J."/>
            <person name="Gilderthorp R."/>
            <person name="Marcello L."/>
            <person name="McQuillan J."/>
            <person name="Otto T.D."/>
            <person name="Quail M.A."/>
            <person name="Sanders M.J."/>
            <person name="van Tonder A."/>
            <person name="Ginger M.L."/>
            <person name="Field M.C."/>
            <person name="Barry J.D."/>
            <person name="Hertz-Fowler C."/>
            <person name="Berriman M."/>
        </authorList>
    </citation>
    <scope>NUCLEOTIDE SEQUENCE</scope>
    <source>
        <strain evidence="2">Y486</strain>
    </source>
</reference>
<evidence type="ECO:0008006" key="3">
    <source>
        <dbReference type="Google" id="ProtNLM"/>
    </source>
</evidence>
<evidence type="ECO:0000313" key="2">
    <source>
        <dbReference type="EMBL" id="CCC53643.1"/>
    </source>
</evidence>
<protein>
    <recommendedName>
        <fullName evidence="3">Secreted protein</fullName>
    </recommendedName>
</protein>
<gene>
    <name evidence="2" type="ORF">TVY486_1111270</name>
</gene>
<dbReference type="VEuPathDB" id="TriTrypDB:TvY486_1111270"/>
<feature type="chain" id="PRO_5003410008" description="Secreted protein" evidence="1">
    <location>
        <begin position="18"/>
        <end position="110"/>
    </location>
</feature>
<keyword evidence="1" id="KW-0732">Signal</keyword>
<accession>G0UCT3</accession>
<proteinExistence type="predicted"/>
<organism evidence="2">
    <name type="scientific">Trypanosoma vivax (strain Y486)</name>
    <dbReference type="NCBI Taxonomy" id="1055687"/>
    <lineage>
        <taxon>Eukaryota</taxon>
        <taxon>Discoba</taxon>
        <taxon>Euglenozoa</taxon>
        <taxon>Kinetoplastea</taxon>
        <taxon>Metakinetoplastina</taxon>
        <taxon>Trypanosomatida</taxon>
        <taxon>Trypanosomatidae</taxon>
        <taxon>Trypanosoma</taxon>
        <taxon>Duttonella</taxon>
    </lineage>
</organism>
<name>G0UCT3_TRYVY</name>
<dbReference type="EMBL" id="HE573027">
    <property type="protein sequence ID" value="CCC53643.1"/>
    <property type="molecule type" value="Genomic_DNA"/>
</dbReference>
<sequence>MLVYFLALSCNSAITEAIMSPSAAPLCCGTFHCVCASTVLFYQHVTLTRWVSSCIISHNFLSFDLFAYFTSSHAATCGLLLLLLRYAVWPARSGCGINRKSILRTVRVYS</sequence>